<feature type="region of interest" description="Disordered" evidence="1">
    <location>
        <begin position="180"/>
        <end position="268"/>
    </location>
</feature>
<protein>
    <submittedName>
        <fullName evidence="3">32 kDa heat shock protein-related</fullName>
    </submittedName>
</protein>
<name>A0AAV7ZGQ5_9EUKA</name>
<dbReference type="AlphaFoldDB" id="A0AAV7ZGQ5"/>
<dbReference type="EMBL" id="JANTQA010000029">
    <property type="protein sequence ID" value="KAJ3441196.1"/>
    <property type="molecule type" value="Genomic_DNA"/>
</dbReference>
<proteinExistence type="predicted"/>
<dbReference type="Proteomes" id="UP001146793">
    <property type="component" value="Unassembled WGS sequence"/>
</dbReference>
<accession>A0AAV7ZGQ5</accession>
<evidence type="ECO:0000256" key="2">
    <source>
        <dbReference type="SAM" id="Phobius"/>
    </source>
</evidence>
<feature type="transmembrane region" description="Helical" evidence="2">
    <location>
        <begin position="131"/>
        <end position="154"/>
    </location>
</feature>
<keyword evidence="2" id="KW-1133">Transmembrane helix</keyword>
<sequence>MMIIDKSECKTDFYYGVDSKCPPHPPPVPTSSPSPSPSPSSIPTFERSECKNVYKDCFTCRSHFADRSCGWCKQEGENKCYYGHYDGPYNGDCDKSHWVYGAESLGCDHSPAPLHSPTPTKHNNNSKGVKYLIIGFSIGGVLLVIVFVAIGIFVHRRNTKGGYQFVGDFVRAEDNFWDEQNSDSETDIDPNNNKDDNDNFDTEQILDVQIDSDNEEEDENENEEDSDNSSNSGSNSNSQSSLSSSYSSSEYQNENNPFKVGKISDENL</sequence>
<comment type="caution">
    <text evidence="3">The sequence shown here is derived from an EMBL/GenBank/DDBJ whole genome shotgun (WGS) entry which is preliminary data.</text>
</comment>
<keyword evidence="2" id="KW-0812">Transmembrane</keyword>
<evidence type="ECO:0000313" key="4">
    <source>
        <dbReference type="Proteomes" id="UP001146793"/>
    </source>
</evidence>
<evidence type="ECO:0000256" key="1">
    <source>
        <dbReference type="SAM" id="MobiDB-lite"/>
    </source>
</evidence>
<organism evidence="3 4">
    <name type="scientific">Anaeramoeba flamelloides</name>
    <dbReference type="NCBI Taxonomy" id="1746091"/>
    <lineage>
        <taxon>Eukaryota</taxon>
        <taxon>Metamonada</taxon>
        <taxon>Anaeramoebidae</taxon>
        <taxon>Anaeramoeba</taxon>
    </lineage>
</organism>
<feature type="compositionally biased region" description="Acidic residues" evidence="1">
    <location>
        <begin position="210"/>
        <end position="227"/>
    </location>
</feature>
<evidence type="ECO:0000313" key="3">
    <source>
        <dbReference type="EMBL" id="KAJ3441196.1"/>
    </source>
</evidence>
<gene>
    <name evidence="3" type="ORF">M0812_13202</name>
</gene>
<feature type="compositionally biased region" description="Low complexity" evidence="1">
    <location>
        <begin position="228"/>
        <end position="256"/>
    </location>
</feature>
<keyword evidence="3" id="KW-0346">Stress response</keyword>
<reference evidence="3" key="1">
    <citation type="submission" date="2022-08" db="EMBL/GenBank/DDBJ databases">
        <title>Novel sulphate-reducing endosymbionts in the free-living metamonad Anaeramoeba.</title>
        <authorList>
            <person name="Jerlstrom-Hultqvist J."/>
            <person name="Cepicka I."/>
            <person name="Gallot-Lavallee L."/>
            <person name="Salas-Leiva D."/>
            <person name="Curtis B.A."/>
            <person name="Zahonova K."/>
            <person name="Pipaliya S."/>
            <person name="Dacks J."/>
            <person name="Roger A.J."/>
        </authorList>
    </citation>
    <scope>NUCLEOTIDE SEQUENCE</scope>
    <source>
        <strain evidence="3">Busselton2</strain>
    </source>
</reference>
<keyword evidence="2" id="KW-0472">Membrane</keyword>